<accession>A0ABR4EVM6</accession>
<evidence type="ECO:0000256" key="1">
    <source>
        <dbReference type="SAM" id="SignalP"/>
    </source>
</evidence>
<keyword evidence="1" id="KW-0732">Signal</keyword>
<protein>
    <submittedName>
        <fullName evidence="2">Uncharacterized protein</fullName>
    </submittedName>
</protein>
<sequence>MNCFSLLFALHLLFTGIASAWSLYPLTIGGLKSVAQLRKPWSSQIPQFILDTNHPWLATNKAWLSRYPNVAEEICSRDSPLWTSPASPDHALPADLFTNLLIDNNAAPHGICGGRLGWPNVHDRLREMVACEASLEGVRSLHVDVYVHDDKLSHYMETTLPPPGIPELFADVLSQMSNLERLDWGISYEATREFGSAFVAKGLMLPSVKYLQPGAGSDYLVSRCPNLEVLEAGCYSHHWSWHSGDADRLELITASTGLESLKEWRLTTQWDGWTLGMLEAILGATPNITTLHMKGPLGIHDDVLTAHRAGRYPYYEDFQQQTIKRYLNVLALFPNLESLHLPDASNLELGFDGGPGCGNAYDGPSGRAYGRMVVQEGSETTELAANITMSILPHLKSLSFGWDSANLTINGHGLPDMTWPWTGRMEQYTYEIWEE</sequence>
<gene>
    <name evidence="2" type="ORF">FJTKL_06867</name>
</gene>
<feature type="chain" id="PRO_5046306906" evidence="1">
    <location>
        <begin position="21"/>
        <end position="435"/>
    </location>
</feature>
<comment type="caution">
    <text evidence="2">The sequence shown here is derived from an EMBL/GenBank/DDBJ whole genome shotgun (WGS) entry which is preliminary data.</text>
</comment>
<evidence type="ECO:0000313" key="3">
    <source>
        <dbReference type="Proteomes" id="UP001600888"/>
    </source>
</evidence>
<proteinExistence type="predicted"/>
<feature type="signal peptide" evidence="1">
    <location>
        <begin position="1"/>
        <end position="20"/>
    </location>
</feature>
<name>A0ABR4EVM6_9PEZI</name>
<keyword evidence="3" id="KW-1185">Reference proteome</keyword>
<organism evidence="2 3">
    <name type="scientific">Diaporthe vaccinii</name>
    <dbReference type="NCBI Taxonomy" id="105482"/>
    <lineage>
        <taxon>Eukaryota</taxon>
        <taxon>Fungi</taxon>
        <taxon>Dikarya</taxon>
        <taxon>Ascomycota</taxon>
        <taxon>Pezizomycotina</taxon>
        <taxon>Sordariomycetes</taxon>
        <taxon>Sordariomycetidae</taxon>
        <taxon>Diaporthales</taxon>
        <taxon>Diaporthaceae</taxon>
        <taxon>Diaporthe</taxon>
        <taxon>Diaporthe eres species complex</taxon>
    </lineage>
</organism>
<evidence type="ECO:0000313" key="2">
    <source>
        <dbReference type="EMBL" id="KAL2286506.1"/>
    </source>
</evidence>
<dbReference type="Proteomes" id="UP001600888">
    <property type="component" value="Unassembled WGS sequence"/>
</dbReference>
<dbReference type="EMBL" id="JBAWTH010000024">
    <property type="protein sequence ID" value="KAL2286506.1"/>
    <property type="molecule type" value="Genomic_DNA"/>
</dbReference>
<reference evidence="2 3" key="1">
    <citation type="submission" date="2024-03" db="EMBL/GenBank/DDBJ databases">
        <title>A high-quality draft genome sequence of Diaporthe vaccinii, a causative agent of upright dieback and viscid rot disease in cranberry plants.</title>
        <authorList>
            <person name="Sarrasin M."/>
            <person name="Lang B.F."/>
            <person name="Burger G."/>
        </authorList>
    </citation>
    <scope>NUCLEOTIDE SEQUENCE [LARGE SCALE GENOMIC DNA]</scope>
    <source>
        <strain evidence="2 3">IS7</strain>
    </source>
</reference>